<dbReference type="InterPro" id="IPR035906">
    <property type="entry name" value="MetI-like_sf"/>
</dbReference>
<keyword evidence="7 9" id="KW-1133">Transmembrane helix</keyword>
<feature type="domain" description="ABC transmembrane type-1" evidence="10">
    <location>
        <begin position="23"/>
        <end position="222"/>
    </location>
</feature>
<evidence type="ECO:0000256" key="5">
    <source>
        <dbReference type="ARBA" id="ARBA00022692"/>
    </source>
</evidence>
<name>A0A9D2NRQ2_9FIRM</name>
<dbReference type="GO" id="GO:0006865">
    <property type="term" value="P:amino acid transport"/>
    <property type="evidence" value="ECO:0007669"/>
    <property type="project" value="UniProtKB-KW"/>
</dbReference>
<keyword evidence="3 9" id="KW-0813">Transport</keyword>
<comment type="subcellular location">
    <subcellularLocation>
        <location evidence="1 9">Cell membrane</location>
        <topology evidence="1 9">Multi-pass membrane protein</topology>
    </subcellularLocation>
</comment>
<comment type="caution">
    <text evidence="11">The sequence shown here is derived from an EMBL/GenBank/DDBJ whole genome shotgun (WGS) entry which is preliminary data.</text>
</comment>
<dbReference type="PANTHER" id="PTHR30614">
    <property type="entry name" value="MEMBRANE COMPONENT OF AMINO ACID ABC TRANSPORTER"/>
    <property type="match status" value="1"/>
</dbReference>
<feature type="transmembrane region" description="Helical" evidence="9">
    <location>
        <begin position="71"/>
        <end position="92"/>
    </location>
</feature>
<comment type="similarity">
    <text evidence="2">Belongs to the binding-protein-dependent transport system permease family. HisMQ subfamily.</text>
</comment>
<feature type="transmembrane region" description="Helical" evidence="9">
    <location>
        <begin position="204"/>
        <end position="225"/>
    </location>
</feature>
<dbReference type="InterPro" id="IPR010065">
    <property type="entry name" value="AA_ABC_transptr_permease_3TM"/>
</dbReference>
<evidence type="ECO:0000313" key="12">
    <source>
        <dbReference type="Proteomes" id="UP000823896"/>
    </source>
</evidence>
<evidence type="ECO:0000313" key="11">
    <source>
        <dbReference type="EMBL" id="HJC36125.1"/>
    </source>
</evidence>
<dbReference type="Gene3D" id="1.10.3720.10">
    <property type="entry name" value="MetI-like"/>
    <property type="match status" value="1"/>
</dbReference>
<dbReference type="NCBIfam" id="TIGR01726">
    <property type="entry name" value="HEQRo_perm_3TM"/>
    <property type="match status" value="1"/>
</dbReference>
<dbReference type="AlphaFoldDB" id="A0A9D2NRQ2"/>
<dbReference type="InterPro" id="IPR043429">
    <property type="entry name" value="ArtM/GltK/GlnP/TcyL/YhdX-like"/>
</dbReference>
<evidence type="ECO:0000256" key="9">
    <source>
        <dbReference type="RuleBase" id="RU363032"/>
    </source>
</evidence>
<dbReference type="PANTHER" id="PTHR30614:SF20">
    <property type="entry name" value="GLUTAMINE TRANSPORT SYSTEM PERMEASE PROTEIN GLNP"/>
    <property type="match status" value="1"/>
</dbReference>
<dbReference type="SUPFAM" id="SSF161098">
    <property type="entry name" value="MetI-like"/>
    <property type="match status" value="1"/>
</dbReference>
<keyword evidence="4" id="KW-1003">Cell membrane</keyword>
<dbReference type="Proteomes" id="UP000823896">
    <property type="component" value="Unassembled WGS sequence"/>
</dbReference>
<feature type="transmembrane region" description="Helical" evidence="9">
    <location>
        <begin position="98"/>
        <end position="119"/>
    </location>
</feature>
<sequence>MTFDLLRCWQIFQENIAMFMSGVQVTLIYAIIGTLAGFIIGLILGGIRALEINDSDSTPVKVLKRIGRLFTSLYIWVFRGTPMMVQAMFLYYGLQPVIGWNGPTAGLFVISINTGAYMAEIIRSGLQSVDSGQSEAAKSLGMSTLQTMVHIIFPQAIRNAFPSIGNQLIVNIKDSSMLSVIWVLDLFFQSQSLAGSNYRPVETYFVATVLYLILTTIATLLLNFIEKRMNMKSETRDLCA</sequence>
<dbReference type="GO" id="GO:0022857">
    <property type="term" value="F:transmembrane transporter activity"/>
    <property type="evidence" value="ECO:0007669"/>
    <property type="project" value="InterPro"/>
</dbReference>
<organism evidence="11 12">
    <name type="scientific">Candidatus Merdibacter merdavium</name>
    <dbReference type="NCBI Taxonomy" id="2838692"/>
    <lineage>
        <taxon>Bacteria</taxon>
        <taxon>Bacillati</taxon>
        <taxon>Bacillota</taxon>
        <taxon>Erysipelotrichia</taxon>
        <taxon>Erysipelotrichales</taxon>
        <taxon>Erysipelotrichaceae</taxon>
        <taxon>Merdibacter</taxon>
    </lineage>
</organism>
<dbReference type="GO" id="GO:0043190">
    <property type="term" value="C:ATP-binding cassette (ABC) transporter complex"/>
    <property type="evidence" value="ECO:0007669"/>
    <property type="project" value="InterPro"/>
</dbReference>
<feature type="transmembrane region" description="Helical" evidence="9">
    <location>
        <begin position="27"/>
        <end position="50"/>
    </location>
</feature>
<protein>
    <submittedName>
        <fullName evidence="11">Amino acid ABC transporter permease</fullName>
    </submittedName>
</protein>
<keyword evidence="5 9" id="KW-0812">Transmembrane</keyword>
<keyword evidence="8 9" id="KW-0472">Membrane</keyword>
<dbReference type="InterPro" id="IPR000515">
    <property type="entry name" value="MetI-like"/>
</dbReference>
<dbReference type="CDD" id="cd06261">
    <property type="entry name" value="TM_PBP2"/>
    <property type="match status" value="1"/>
</dbReference>
<dbReference type="EMBL" id="DWWM01000020">
    <property type="protein sequence ID" value="HJC36125.1"/>
    <property type="molecule type" value="Genomic_DNA"/>
</dbReference>
<evidence type="ECO:0000256" key="7">
    <source>
        <dbReference type="ARBA" id="ARBA00022989"/>
    </source>
</evidence>
<gene>
    <name evidence="11" type="ORF">H9702_03225</name>
</gene>
<evidence type="ECO:0000256" key="1">
    <source>
        <dbReference type="ARBA" id="ARBA00004651"/>
    </source>
</evidence>
<dbReference type="Pfam" id="PF00528">
    <property type="entry name" value="BPD_transp_1"/>
    <property type="match status" value="1"/>
</dbReference>
<dbReference type="PROSITE" id="PS50928">
    <property type="entry name" value="ABC_TM1"/>
    <property type="match status" value="1"/>
</dbReference>
<evidence type="ECO:0000256" key="2">
    <source>
        <dbReference type="ARBA" id="ARBA00010072"/>
    </source>
</evidence>
<evidence type="ECO:0000256" key="6">
    <source>
        <dbReference type="ARBA" id="ARBA00022970"/>
    </source>
</evidence>
<evidence type="ECO:0000259" key="10">
    <source>
        <dbReference type="PROSITE" id="PS50928"/>
    </source>
</evidence>
<keyword evidence="6" id="KW-0029">Amino-acid transport</keyword>
<evidence type="ECO:0000256" key="8">
    <source>
        <dbReference type="ARBA" id="ARBA00023136"/>
    </source>
</evidence>
<proteinExistence type="inferred from homology"/>
<accession>A0A9D2NRQ2</accession>
<evidence type="ECO:0000256" key="3">
    <source>
        <dbReference type="ARBA" id="ARBA00022448"/>
    </source>
</evidence>
<evidence type="ECO:0000256" key="4">
    <source>
        <dbReference type="ARBA" id="ARBA00022475"/>
    </source>
</evidence>
<reference evidence="11" key="1">
    <citation type="journal article" date="2021" name="PeerJ">
        <title>Extensive microbial diversity within the chicken gut microbiome revealed by metagenomics and culture.</title>
        <authorList>
            <person name="Gilroy R."/>
            <person name="Ravi A."/>
            <person name="Getino M."/>
            <person name="Pursley I."/>
            <person name="Horton D.L."/>
            <person name="Alikhan N.F."/>
            <person name="Baker D."/>
            <person name="Gharbi K."/>
            <person name="Hall N."/>
            <person name="Watson M."/>
            <person name="Adriaenssens E.M."/>
            <person name="Foster-Nyarko E."/>
            <person name="Jarju S."/>
            <person name="Secka A."/>
            <person name="Antonio M."/>
            <person name="Oren A."/>
            <person name="Chaudhuri R.R."/>
            <person name="La Ragione R."/>
            <person name="Hildebrand F."/>
            <person name="Pallen M.J."/>
        </authorList>
    </citation>
    <scope>NUCLEOTIDE SEQUENCE</scope>
    <source>
        <strain evidence="11">CHK187-11901</strain>
    </source>
</reference>
<reference evidence="11" key="2">
    <citation type="submission" date="2021-04" db="EMBL/GenBank/DDBJ databases">
        <authorList>
            <person name="Gilroy R."/>
        </authorList>
    </citation>
    <scope>NUCLEOTIDE SEQUENCE</scope>
    <source>
        <strain evidence="11">CHK187-11901</strain>
    </source>
</reference>